<protein>
    <recommendedName>
        <fullName evidence="2">ARID domain-containing protein</fullName>
    </recommendedName>
</protein>
<evidence type="ECO:0000259" key="2">
    <source>
        <dbReference type="PROSITE" id="PS51011"/>
    </source>
</evidence>
<dbReference type="Pfam" id="PF01388">
    <property type="entry name" value="ARID"/>
    <property type="match status" value="1"/>
</dbReference>
<reference evidence="3" key="1">
    <citation type="submission" date="2022-04" db="EMBL/GenBank/DDBJ databases">
        <title>Carnegiea gigantea Genome sequencing and assembly v2.</title>
        <authorList>
            <person name="Copetti D."/>
            <person name="Sanderson M.J."/>
            <person name="Burquez A."/>
            <person name="Wojciechowski M.F."/>
        </authorList>
    </citation>
    <scope>NUCLEOTIDE SEQUENCE</scope>
    <source>
        <strain evidence="3">SGP5-SGP5p</strain>
        <tissue evidence="3">Aerial part</tissue>
    </source>
</reference>
<gene>
    <name evidence="3" type="ORF">Cgig2_003104</name>
</gene>
<dbReference type="Gene3D" id="1.10.150.60">
    <property type="entry name" value="ARID DNA-binding domain"/>
    <property type="match status" value="1"/>
</dbReference>
<comment type="caution">
    <text evidence="3">The sequence shown here is derived from an EMBL/GenBank/DDBJ whole genome shotgun (WGS) entry which is preliminary data.</text>
</comment>
<dbReference type="InterPro" id="IPR001606">
    <property type="entry name" value="ARID_dom"/>
</dbReference>
<dbReference type="AlphaFoldDB" id="A0A9Q1GSB0"/>
<dbReference type="SMART" id="SM01014">
    <property type="entry name" value="ARID"/>
    <property type="match status" value="1"/>
</dbReference>
<accession>A0A9Q1GSB0</accession>
<feature type="region of interest" description="Disordered" evidence="1">
    <location>
        <begin position="1"/>
        <end position="22"/>
    </location>
</feature>
<keyword evidence="4" id="KW-1185">Reference proteome</keyword>
<dbReference type="GO" id="GO:0003677">
    <property type="term" value="F:DNA binding"/>
    <property type="evidence" value="ECO:0007669"/>
    <property type="project" value="InterPro"/>
</dbReference>
<feature type="domain" description="ARID" evidence="2">
    <location>
        <begin position="35"/>
        <end position="123"/>
    </location>
</feature>
<dbReference type="SUPFAM" id="SSF46774">
    <property type="entry name" value="ARID-like"/>
    <property type="match status" value="1"/>
</dbReference>
<dbReference type="EMBL" id="JAKOGI010001662">
    <property type="protein sequence ID" value="KAJ8424512.1"/>
    <property type="molecule type" value="Genomic_DNA"/>
</dbReference>
<dbReference type="CDD" id="cd16872">
    <property type="entry name" value="ARID_HMGB9-like"/>
    <property type="match status" value="1"/>
</dbReference>
<evidence type="ECO:0000313" key="4">
    <source>
        <dbReference type="Proteomes" id="UP001153076"/>
    </source>
</evidence>
<dbReference type="Proteomes" id="UP001153076">
    <property type="component" value="Unassembled WGS sequence"/>
</dbReference>
<proteinExistence type="predicted"/>
<feature type="compositionally biased region" description="Acidic residues" evidence="1">
    <location>
        <begin position="1"/>
        <end position="12"/>
    </location>
</feature>
<sequence length="189" mass="21073">MERQEEDEEVGSGEEPTSVGGACYPHAEAEYQQLVENGDWFLDKLRNFHSSFGTNFSLPSIRGTPLDLHRLFVEVTSRGGLDQVVRDRKWQEVISAVELPVNWSFVLRKHYMSLLYHFEQVYFFKKSGQPAAVAVGSVNLISGNRSAAEPTEELHEESAATNHSPGQEKASYFSYGGVCGYAMVVASFS</sequence>
<dbReference type="SMART" id="SM00501">
    <property type="entry name" value="BRIGHT"/>
    <property type="match status" value="1"/>
</dbReference>
<dbReference type="OrthoDB" id="338531at2759"/>
<dbReference type="PROSITE" id="PS51011">
    <property type="entry name" value="ARID"/>
    <property type="match status" value="1"/>
</dbReference>
<dbReference type="InterPro" id="IPR045303">
    <property type="entry name" value="ARID_HMGB9-like"/>
</dbReference>
<feature type="region of interest" description="Disordered" evidence="1">
    <location>
        <begin position="146"/>
        <end position="167"/>
    </location>
</feature>
<organism evidence="3 4">
    <name type="scientific">Carnegiea gigantea</name>
    <dbReference type="NCBI Taxonomy" id="171969"/>
    <lineage>
        <taxon>Eukaryota</taxon>
        <taxon>Viridiplantae</taxon>
        <taxon>Streptophyta</taxon>
        <taxon>Embryophyta</taxon>
        <taxon>Tracheophyta</taxon>
        <taxon>Spermatophyta</taxon>
        <taxon>Magnoliopsida</taxon>
        <taxon>eudicotyledons</taxon>
        <taxon>Gunneridae</taxon>
        <taxon>Pentapetalae</taxon>
        <taxon>Caryophyllales</taxon>
        <taxon>Cactineae</taxon>
        <taxon>Cactaceae</taxon>
        <taxon>Cactoideae</taxon>
        <taxon>Echinocereeae</taxon>
        <taxon>Carnegiea</taxon>
    </lineage>
</organism>
<name>A0A9Q1GSB0_9CARY</name>
<dbReference type="PANTHER" id="PTHR46691:SF6">
    <property type="entry name" value="HIGH MOBILITY GROUP B PROTEIN 10-RELATED"/>
    <property type="match status" value="1"/>
</dbReference>
<dbReference type="InterPro" id="IPR036431">
    <property type="entry name" value="ARID_dom_sf"/>
</dbReference>
<evidence type="ECO:0000256" key="1">
    <source>
        <dbReference type="SAM" id="MobiDB-lite"/>
    </source>
</evidence>
<dbReference type="PANTHER" id="PTHR46691">
    <property type="entry name" value="HIGH MOBILITY GROUP B PROTEIN 9"/>
    <property type="match status" value="1"/>
</dbReference>
<evidence type="ECO:0000313" key="3">
    <source>
        <dbReference type="EMBL" id="KAJ8424512.1"/>
    </source>
</evidence>